<dbReference type="AlphaFoldDB" id="A0A0D3E4K3"/>
<dbReference type="EnsemblPlants" id="Bo9g035450.1">
    <property type="protein sequence ID" value="Bo9g035450.1"/>
    <property type="gene ID" value="Bo9g035450"/>
</dbReference>
<proteinExistence type="predicted"/>
<name>A0A0D3E4K3_BRAOL</name>
<protein>
    <submittedName>
        <fullName evidence="1">Uncharacterized protein</fullName>
    </submittedName>
</protein>
<accession>A0A0D3E4K3</accession>
<dbReference type="Gramene" id="Bo9g035450.1">
    <property type="protein sequence ID" value="Bo9g035450.1"/>
    <property type="gene ID" value="Bo9g035450"/>
</dbReference>
<keyword evidence="2" id="KW-1185">Reference proteome</keyword>
<sequence length="165" mass="19491">MDDEDVNLNTDDEHFKEDDSAFDLMDSGNWRKFDQKLKVYLGEKGSLSPPFEDYTSPKGKSGRHFSHRHYKRIMKNGDMQQRRCDLFLWDYTTFIRFFSPSSTRWEMYRKMVGGFTLKPLSDTRWESHFERVKEIYFEALEIRDALVENSDDPGEGSDAECLAIS</sequence>
<organism evidence="1 2">
    <name type="scientific">Brassica oleracea var. oleracea</name>
    <dbReference type="NCBI Taxonomy" id="109376"/>
    <lineage>
        <taxon>Eukaryota</taxon>
        <taxon>Viridiplantae</taxon>
        <taxon>Streptophyta</taxon>
        <taxon>Embryophyta</taxon>
        <taxon>Tracheophyta</taxon>
        <taxon>Spermatophyta</taxon>
        <taxon>Magnoliopsida</taxon>
        <taxon>eudicotyledons</taxon>
        <taxon>Gunneridae</taxon>
        <taxon>Pentapetalae</taxon>
        <taxon>rosids</taxon>
        <taxon>malvids</taxon>
        <taxon>Brassicales</taxon>
        <taxon>Brassicaceae</taxon>
        <taxon>Brassiceae</taxon>
        <taxon>Brassica</taxon>
    </lineage>
</organism>
<dbReference type="Proteomes" id="UP000032141">
    <property type="component" value="Chromosome C9"/>
</dbReference>
<evidence type="ECO:0000313" key="2">
    <source>
        <dbReference type="Proteomes" id="UP000032141"/>
    </source>
</evidence>
<reference evidence="1 2" key="1">
    <citation type="journal article" date="2014" name="Genome Biol.">
        <title>Transcriptome and methylome profiling reveals relics of genome dominance in the mesopolyploid Brassica oleracea.</title>
        <authorList>
            <person name="Parkin I.A."/>
            <person name="Koh C."/>
            <person name="Tang H."/>
            <person name="Robinson S.J."/>
            <person name="Kagale S."/>
            <person name="Clarke W.E."/>
            <person name="Town C.D."/>
            <person name="Nixon J."/>
            <person name="Krishnakumar V."/>
            <person name="Bidwell S.L."/>
            <person name="Denoeud F."/>
            <person name="Belcram H."/>
            <person name="Links M.G."/>
            <person name="Just J."/>
            <person name="Clarke C."/>
            <person name="Bender T."/>
            <person name="Huebert T."/>
            <person name="Mason A.S."/>
            <person name="Pires J.C."/>
            <person name="Barker G."/>
            <person name="Moore J."/>
            <person name="Walley P.G."/>
            <person name="Manoli S."/>
            <person name="Batley J."/>
            <person name="Edwards D."/>
            <person name="Nelson M.N."/>
            <person name="Wang X."/>
            <person name="Paterson A.H."/>
            <person name="King G."/>
            <person name="Bancroft I."/>
            <person name="Chalhoub B."/>
            <person name="Sharpe A.G."/>
        </authorList>
    </citation>
    <scope>NUCLEOTIDE SEQUENCE</scope>
    <source>
        <strain evidence="1 2">cv. TO1000</strain>
    </source>
</reference>
<reference evidence="1" key="2">
    <citation type="submission" date="2015-03" db="UniProtKB">
        <authorList>
            <consortium name="EnsemblPlants"/>
        </authorList>
    </citation>
    <scope>IDENTIFICATION</scope>
</reference>
<evidence type="ECO:0000313" key="1">
    <source>
        <dbReference type="EnsemblPlants" id="Bo9g035450.1"/>
    </source>
</evidence>
<dbReference type="HOGENOM" id="CLU_1613134_0_0_1"/>